<protein>
    <submittedName>
        <fullName evidence="1">Jg5417 protein</fullName>
    </submittedName>
</protein>
<accession>A0A8S4SCA6</accession>
<keyword evidence="2" id="KW-1185">Reference proteome</keyword>
<dbReference type="AlphaFoldDB" id="A0A8S4SCA6"/>
<comment type="caution">
    <text evidence="1">The sequence shown here is derived from an EMBL/GenBank/DDBJ whole genome shotgun (WGS) entry which is preliminary data.</text>
</comment>
<reference evidence="1" key="1">
    <citation type="submission" date="2022-03" db="EMBL/GenBank/DDBJ databases">
        <authorList>
            <person name="Lindestad O."/>
        </authorList>
    </citation>
    <scope>NUCLEOTIDE SEQUENCE</scope>
</reference>
<name>A0A8S4SCA6_9NEOP</name>
<dbReference type="Proteomes" id="UP000838756">
    <property type="component" value="Unassembled WGS sequence"/>
</dbReference>
<dbReference type="EMBL" id="CAKXAJ010026149">
    <property type="protein sequence ID" value="CAH2258747.1"/>
    <property type="molecule type" value="Genomic_DNA"/>
</dbReference>
<evidence type="ECO:0000313" key="1">
    <source>
        <dbReference type="EMBL" id="CAH2258747.1"/>
    </source>
</evidence>
<organism evidence="1 2">
    <name type="scientific">Pararge aegeria aegeria</name>
    <dbReference type="NCBI Taxonomy" id="348720"/>
    <lineage>
        <taxon>Eukaryota</taxon>
        <taxon>Metazoa</taxon>
        <taxon>Ecdysozoa</taxon>
        <taxon>Arthropoda</taxon>
        <taxon>Hexapoda</taxon>
        <taxon>Insecta</taxon>
        <taxon>Pterygota</taxon>
        <taxon>Neoptera</taxon>
        <taxon>Endopterygota</taxon>
        <taxon>Lepidoptera</taxon>
        <taxon>Glossata</taxon>
        <taxon>Ditrysia</taxon>
        <taxon>Papilionoidea</taxon>
        <taxon>Nymphalidae</taxon>
        <taxon>Satyrinae</taxon>
        <taxon>Satyrini</taxon>
        <taxon>Parargina</taxon>
        <taxon>Pararge</taxon>
    </lineage>
</organism>
<proteinExistence type="predicted"/>
<gene>
    <name evidence="1" type="primary">jg5417</name>
    <name evidence="1" type="ORF">PAEG_LOCUS23413</name>
</gene>
<sequence>MYYSVGYEQSPLLNYRLQRCRPSSTLKYPSSRNRVKLLNSPRLPDRVDPVNAVNLRGSSQLVLALALTPIRYGEAELDHRQCNFMTHSELCCVVTADQNTIVHTLPNLAGGVQEAFRSMGDLLSLSQYDPSSNSTPVGRVLFSDS</sequence>
<evidence type="ECO:0000313" key="2">
    <source>
        <dbReference type="Proteomes" id="UP000838756"/>
    </source>
</evidence>